<comment type="similarity">
    <text evidence="2">Belongs to the glycosyl hydrolase 3 family.</text>
</comment>
<evidence type="ECO:0000256" key="4">
    <source>
        <dbReference type="ARBA" id="ARBA00022801"/>
    </source>
</evidence>
<evidence type="ECO:0000313" key="7">
    <source>
        <dbReference type="EMBL" id="CCI40931.1"/>
    </source>
</evidence>
<dbReference type="InterPro" id="IPR026891">
    <property type="entry name" value="Fn3-like"/>
</dbReference>
<proteinExistence type="inferred from homology"/>
<keyword evidence="8" id="KW-1185">Reference proteome</keyword>
<dbReference type="PANTHER" id="PTHR42715:SF10">
    <property type="entry name" value="BETA-GLUCOSIDASE"/>
    <property type="match status" value="1"/>
</dbReference>
<dbReference type="PANTHER" id="PTHR42715">
    <property type="entry name" value="BETA-GLUCOSIDASE"/>
    <property type="match status" value="1"/>
</dbReference>
<dbReference type="Pfam" id="PF14310">
    <property type="entry name" value="Fn3-like"/>
    <property type="match status" value="1"/>
</dbReference>
<evidence type="ECO:0000256" key="5">
    <source>
        <dbReference type="ARBA" id="ARBA00023295"/>
    </source>
</evidence>
<keyword evidence="4" id="KW-0378">Hydrolase</keyword>
<dbReference type="Pfam" id="PF01915">
    <property type="entry name" value="Glyco_hydro_3_C"/>
    <property type="match status" value="1"/>
</dbReference>
<name>A0A024G2S2_9STRA</name>
<dbReference type="Gene3D" id="3.40.50.1700">
    <property type="entry name" value="Glycoside hydrolase family 3 C-terminal domain"/>
    <property type="match status" value="1"/>
</dbReference>
<organism evidence="7 8">
    <name type="scientific">Albugo candida</name>
    <dbReference type="NCBI Taxonomy" id="65357"/>
    <lineage>
        <taxon>Eukaryota</taxon>
        <taxon>Sar</taxon>
        <taxon>Stramenopiles</taxon>
        <taxon>Oomycota</taxon>
        <taxon>Peronosporomycetes</taxon>
        <taxon>Albuginales</taxon>
        <taxon>Albuginaceae</taxon>
        <taxon>Albugo</taxon>
    </lineage>
</organism>
<keyword evidence="5" id="KW-0326">Glycosidase</keyword>
<dbReference type="EMBL" id="CAIX01000013">
    <property type="protein sequence ID" value="CCI40931.1"/>
    <property type="molecule type" value="Genomic_DNA"/>
</dbReference>
<evidence type="ECO:0000256" key="1">
    <source>
        <dbReference type="ARBA" id="ARBA00000448"/>
    </source>
</evidence>
<dbReference type="GO" id="GO:0009251">
    <property type="term" value="P:glucan catabolic process"/>
    <property type="evidence" value="ECO:0007669"/>
    <property type="project" value="TreeGrafter"/>
</dbReference>
<dbReference type="InterPro" id="IPR002772">
    <property type="entry name" value="Glyco_hydro_3_C"/>
</dbReference>
<dbReference type="InterPro" id="IPR036881">
    <property type="entry name" value="Glyco_hydro_3_C_sf"/>
</dbReference>
<feature type="domain" description="Fibronectin type III-like" evidence="6">
    <location>
        <begin position="336"/>
        <end position="409"/>
    </location>
</feature>
<comment type="catalytic activity">
    <reaction evidence="1">
        <text>Hydrolysis of terminal, non-reducing beta-D-glucosyl residues with release of beta-D-glucose.</text>
        <dbReference type="EC" id="3.2.1.21"/>
    </reaction>
</comment>
<sequence>MSMVVNYDDDWIGMLKTIIKEDPSILPDVKESIRRVIGMKQKLKLYKEPYSGMDFIKQVGSQESIDMAIQIARDSIVLLRNNDHTLPLKKNAKIFLSGNAIENAGRMSGGWSLVWQGQDGNDFFPNRITILDAMKKYAKKLSYTVGLNITDQYDEEEVSKAQRMAKAADVCVVALGERPGTEKPFDIDDLALPLNQTRYLDVMKLACKKVVLVLVQARPRVFADSSDIGAIVNTMLVGPFGGQAIVEILMGMYNPNGRQAFSYTMRDGLSMIPYNAPVDTLCGYSPCVAEYPFGHGLSYSTFVYSNLRISAQDISCKGVLNVAVDITNKGPMDGKEAVLLFIQQKVRTYVPEIKNLREFQKIFLRVGESTTVHFELREDAWTYWSPEIEEDFRTVCEPSEFFVAMKYDTLCKFKGVESNEMCASFNVTSE</sequence>
<dbReference type="STRING" id="65357.A0A024G2S2"/>
<dbReference type="GO" id="GO:0008422">
    <property type="term" value="F:beta-glucosidase activity"/>
    <property type="evidence" value="ECO:0007669"/>
    <property type="project" value="UniProtKB-EC"/>
</dbReference>
<dbReference type="OrthoDB" id="416222at2759"/>
<protein>
    <recommendedName>
        <fullName evidence="3">beta-glucosidase</fullName>
        <ecNumber evidence="3">3.2.1.21</ecNumber>
    </recommendedName>
</protein>
<dbReference type="InterPro" id="IPR050288">
    <property type="entry name" value="Cellulose_deg_GH3"/>
</dbReference>
<dbReference type="AlphaFoldDB" id="A0A024G2S2"/>
<dbReference type="InterPro" id="IPR013783">
    <property type="entry name" value="Ig-like_fold"/>
</dbReference>
<reference evidence="7 8" key="1">
    <citation type="submission" date="2012-05" db="EMBL/GenBank/DDBJ databases">
        <title>Recombination and specialization in a pathogen metapopulation.</title>
        <authorList>
            <person name="Gardiner A."/>
            <person name="Kemen E."/>
            <person name="Schultz-Larsen T."/>
            <person name="MacLean D."/>
            <person name="Van Oosterhout C."/>
            <person name="Jones J.D.G."/>
        </authorList>
    </citation>
    <scope>NUCLEOTIDE SEQUENCE [LARGE SCALE GENOMIC DNA]</scope>
    <source>
        <strain evidence="7 8">Ac Nc2</strain>
    </source>
</reference>
<dbReference type="EC" id="3.2.1.21" evidence="3"/>
<accession>A0A024G2S2</accession>
<evidence type="ECO:0000256" key="3">
    <source>
        <dbReference type="ARBA" id="ARBA00012744"/>
    </source>
</evidence>
<dbReference type="Gene3D" id="2.60.40.10">
    <property type="entry name" value="Immunoglobulins"/>
    <property type="match status" value="1"/>
</dbReference>
<dbReference type="InParanoid" id="A0A024G2S2"/>
<evidence type="ECO:0000313" key="8">
    <source>
        <dbReference type="Proteomes" id="UP000053237"/>
    </source>
</evidence>
<dbReference type="SMART" id="SM01217">
    <property type="entry name" value="Fn3_like"/>
    <property type="match status" value="1"/>
</dbReference>
<dbReference type="SUPFAM" id="SSF52279">
    <property type="entry name" value="Beta-D-glucan exohydrolase, C-terminal domain"/>
    <property type="match status" value="1"/>
</dbReference>
<dbReference type="Proteomes" id="UP000053237">
    <property type="component" value="Unassembled WGS sequence"/>
</dbReference>
<evidence type="ECO:0000256" key="2">
    <source>
        <dbReference type="ARBA" id="ARBA00005336"/>
    </source>
</evidence>
<evidence type="ECO:0000259" key="6">
    <source>
        <dbReference type="SMART" id="SM01217"/>
    </source>
</evidence>
<comment type="caution">
    <text evidence="7">The sequence shown here is derived from an EMBL/GenBank/DDBJ whole genome shotgun (WGS) entry which is preliminary data.</text>
</comment>
<gene>
    <name evidence="7" type="ORF">BN9_017150</name>
</gene>